<dbReference type="AlphaFoldDB" id="A0A2S9YYB2"/>
<evidence type="ECO:0000259" key="7">
    <source>
        <dbReference type="PROSITE" id="PS51296"/>
    </source>
</evidence>
<dbReference type="Gene3D" id="3.90.380.10">
    <property type="entry name" value="Naphthalene 1,2-dioxygenase Alpha Subunit, Chain A, domain 1"/>
    <property type="match status" value="2"/>
</dbReference>
<evidence type="ECO:0000256" key="5">
    <source>
        <dbReference type="ARBA" id="ARBA00023004"/>
    </source>
</evidence>
<keyword evidence="2" id="KW-0001">2Fe-2S</keyword>
<evidence type="ECO:0000256" key="4">
    <source>
        <dbReference type="ARBA" id="ARBA00023002"/>
    </source>
</evidence>
<dbReference type="Pfam" id="PF00355">
    <property type="entry name" value="Rieske"/>
    <property type="match status" value="1"/>
</dbReference>
<keyword evidence="3" id="KW-0479">Metal-binding</keyword>
<dbReference type="EC" id="1.14.12.15" evidence="8"/>
<dbReference type="InterPro" id="IPR015879">
    <property type="entry name" value="Ring_hydroxy_dOase_asu_C_dom"/>
</dbReference>
<protein>
    <submittedName>
        <fullName evidence="8">Terephthalate 1,2-dioxygenase, terminal oxygenase component subunit alpha 2</fullName>
        <ecNumber evidence="8">1.14.12.15</ecNumber>
    </submittedName>
</protein>
<dbReference type="CDD" id="cd03469">
    <property type="entry name" value="Rieske_RO_Alpha_N"/>
    <property type="match status" value="1"/>
</dbReference>
<reference evidence="8 9" key="1">
    <citation type="submission" date="2018-03" db="EMBL/GenBank/DDBJ databases">
        <title>Draft Genome Sequences of the Obligatory Marine Myxobacteria Enhygromyxa salina SWB007.</title>
        <authorList>
            <person name="Poehlein A."/>
            <person name="Moghaddam J.A."/>
            <person name="Harms H."/>
            <person name="Alanjari M."/>
            <person name="Koenig G.M."/>
            <person name="Daniel R."/>
            <person name="Schaeberle T.F."/>
        </authorList>
    </citation>
    <scope>NUCLEOTIDE SEQUENCE [LARGE SCALE GENOMIC DNA]</scope>
    <source>
        <strain evidence="8 9">SWB007</strain>
    </source>
</reference>
<evidence type="ECO:0000313" key="8">
    <source>
        <dbReference type="EMBL" id="PRQ10076.1"/>
    </source>
</evidence>
<accession>A0A2S9YYB2</accession>
<dbReference type="InterPro" id="IPR036922">
    <property type="entry name" value="Rieske_2Fe-2S_sf"/>
</dbReference>
<comment type="caution">
    <text evidence="8">The sequence shown here is derived from an EMBL/GenBank/DDBJ whole genome shotgun (WGS) entry which is preliminary data.</text>
</comment>
<dbReference type="Gene3D" id="2.102.10.10">
    <property type="entry name" value="Rieske [2Fe-2S] iron-sulphur domain"/>
    <property type="match status" value="1"/>
</dbReference>
<dbReference type="PANTHER" id="PTHR43756">
    <property type="entry name" value="CHOLINE MONOOXYGENASE, CHLOROPLASTIC"/>
    <property type="match status" value="1"/>
</dbReference>
<dbReference type="PROSITE" id="PS51296">
    <property type="entry name" value="RIESKE"/>
    <property type="match status" value="1"/>
</dbReference>
<dbReference type="SUPFAM" id="SSF55961">
    <property type="entry name" value="Bet v1-like"/>
    <property type="match status" value="1"/>
</dbReference>
<gene>
    <name evidence="8" type="primary">tphA2II</name>
    <name evidence="8" type="ORF">ENSA7_02820</name>
</gene>
<evidence type="ECO:0000313" key="9">
    <source>
        <dbReference type="Proteomes" id="UP000238823"/>
    </source>
</evidence>
<dbReference type="GO" id="GO:0051537">
    <property type="term" value="F:2 iron, 2 sulfur cluster binding"/>
    <property type="evidence" value="ECO:0007669"/>
    <property type="project" value="UniProtKB-KW"/>
</dbReference>
<dbReference type="InterPro" id="IPR001663">
    <property type="entry name" value="Rng_hydr_dOase-A"/>
</dbReference>
<evidence type="ECO:0000256" key="2">
    <source>
        <dbReference type="ARBA" id="ARBA00022714"/>
    </source>
</evidence>
<dbReference type="Pfam" id="PF00848">
    <property type="entry name" value="Ring_hydroxyl_A"/>
    <property type="match status" value="1"/>
</dbReference>
<dbReference type="PRINTS" id="PR00090">
    <property type="entry name" value="RNGDIOXGNASE"/>
</dbReference>
<name>A0A2S9YYB2_9BACT</name>
<evidence type="ECO:0000256" key="1">
    <source>
        <dbReference type="ARBA" id="ARBA00001962"/>
    </source>
</evidence>
<dbReference type="Proteomes" id="UP000238823">
    <property type="component" value="Unassembled WGS sequence"/>
</dbReference>
<sequence length="375" mass="41828">MVFIHDTRLPHVLEPGCYHDPGWYERELAAVFRPGWHCVATLDELPREGDFVTRELFGAPLLLRRAGGQVRAFRNVCAHRFSALCLAPSGRAASLRCPYHGWTYADDGALTCVPDPASFASPPGKSALIGRVKLTAHPVACAGQLVFVSLAEQPAPLDQWLGARTHELVTRLFSIDYQRVLARTIEHPCNWKIPVENVLETYHVDELHRGWLARHPRLVPVFDEQIEHELGDGFSEYRDRMGADFPPYRALVRALVGPVPCRYRHHHAFPNLIIGETPVLSFLQVVTPTGPASSRSLVRLYLHRGAPARAWTAPLRRLVGAAASWFLNGVLREDAAIYEAVQTGVRGSDRGGVLGAREERVWAFQRWLADSVTAP</sequence>
<organism evidence="8 9">
    <name type="scientific">Enhygromyxa salina</name>
    <dbReference type="NCBI Taxonomy" id="215803"/>
    <lineage>
        <taxon>Bacteria</taxon>
        <taxon>Pseudomonadati</taxon>
        <taxon>Myxococcota</taxon>
        <taxon>Polyangia</taxon>
        <taxon>Nannocystales</taxon>
        <taxon>Nannocystaceae</taxon>
        <taxon>Enhygromyxa</taxon>
    </lineage>
</organism>
<keyword evidence="6" id="KW-0411">Iron-sulfur</keyword>
<proteinExistence type="predicted"/>
<dbReference type="InterPro" id="IPR017941">
    <property type="entry name" value="Rieske_2Fe-2S"/>
</dbReference>
<keyword evidence="5" id="KW-0408">Iron</keyword>
<feature type="domain" description="Rieske" evidence="7">
    <location>
        <begin position="36"/>
        <end position="135"/>
    </location>
</feature>
<keyword evidence="4 8" id="KW-0560">Oxidoreductase</keyword>
<dbReference type="GO" id="GO:0005506">
    <property type="term" value="F:iron ion binding"/>
    <property type="evidence" value="ECO:0007669"/>
    <property type="project" value="InterPro"/>
</dbReference>
<dbReference type="PANTHER" id="PTHR43756:SF5">
    <property type="entry name" value="CHOLINE MONOOXYGENASE, CHLOROPLASTIC"/>
    <property type="match status" value="1"/>
</dbReference>
<evidence type="ECO:0000256" key="6">
    <source>
        <dbReference type="ARBA" id="ARBA00023014"/>
    </source>
</evidence>
<keyword evidence="8" id="KW-0223">Dioxygenase</keyword>
<dbReference type="GO" id="GO:0018628">
    <property type="term" value="F:terephthalate 1,2-dioxygenase activity"/>
    <property type="evidence" value="ECO:0007669"/>
    <property type="project" value="UniProtKB-EC"/>
</dbReference>
<comment type="cofactor">
    <cofactor evidence="1">
        <name>Fe cation</name>
        <dbReference type="ChEBI" id="CHEBI:24875"/>
    </cofactor>
</comment>
<dbReference type="SUPFAM" id="SSF50022">
    <property type="entry name" value="ISP domain"/>
    <property type="match status" value="1"/>
</dbReference>
<dbReference type="CDD" id="cd00680">
    <property type="entry name" value="RHO_alpha_C"/>
    <property type="match status" value="1"/>
</dbReference>
<evidence type="ECO:0000256" key="3">
    <source>
        <dbReference type="ARBA" id="ARBA00022723"/>
    </source>
</evidence>
<dbReference type="EMBL" id="PVNL01000004">
    <property type="protein sequence ID" value="PRQ10076.1"/>
    <property type="molecule type" value="Genomic_DNA"/>
</dbReference>